<evidence type="ECO:0000256" key="10">
    <source>
        <dbReference type="ARBA" id="ARBA00023002"/>
    </source>
</evidence>
<name>G7K421_MEDTR</name>
<evidence type="ECO:0000256" key="6">
    <source>
        <dbReference type="ARBA" id="ARBA00022630"/>
    </source>
</evidence>
<evidence type="ECO:0000256" key="9">
    <source>
        <dbReference type="ARBA" id="ARBA00022989"/>
    </source>
</evidence>
<dbReference type="KEGG" id="mtr:11426311"/>
<keyword evidence="6" id="KW-0285">Flavoprotein</keyword>
<dbReference type="AlphaFoldDB" id="G7K421"/>
<keyword evidence="7 14" id="KW-0812">Transmembrane</keyword>
<evidence type="ECO:0000256" key="5">
    <source>
        <dbReference type="ARBA" id="ARBA00013125"/>
    </source>
</evidence>
<dbReference type="InterPro" id="IPR000172">
    <property type="entry name" value="GMC_OxRdtase_N"/>
</dbReference>
<accession>G7K421</accession>
<proteinExistence type="inferred from homology"/>
<evidence type="ECO:0000256" key="2">
    <source>
        <dbReference type="ARBA" id="ARBA00003842"/>
    </source>
</evidence>
<keyword evidence="8 13" id="KW-0274">FAD</keyword>
<dbReference type="GO" id="GO:0016020">
    <property type="term" value="C:membrane"/>
    <property type="evidence" value="ECO:0007669"/>
    <property type="project" value="UniProtKB-SubCell"/>
</dbReference>
<dbReference type="OrthoDB" id="269227at2759"/>
<dbReference type="EMBL" id="PSQE01000005">
    <property type="protein sequence ID" value="RHN54558.1"/>
    <property type="molecule type" value="Genomic_DNA"/>
</dbReference>
<evidence type="ECO:0000256" key="1">
    <source>
        <dbReference type="ARBA" id="ARBA00000920"/>
    </source>
</evidence>
<protein>
    <recommendedName>
        <fullName evidence="5">long-chain-alcohol oxidase</fullName>
        <ecNumber evidence="5">1.1.3.20</ecNumber>
    </recommendedName>
</protein>
<dbReference type="GO" id="GO:0046577">
    <property type="term" value="F:long-chain-alcohol oxidase activity"/>
    <property type="evidence" value="ECO:0007669"/>
    <property type="project" value="UniProtKB-EC"/>
</dbReference>
<dbReference type="Pfam" id="PF05199">
    <property type="entry name" value="GMC_oxred_C"/>
    <property type="match status" value="1"/>
</dbReference>
<evidence type="ECO:0000256" key="3">
    <source>
        <dbReference type="ARBA" id="ARBA00004370"/>
    </source>
</evidence>
<dbReference type="STRING" id="3880.G7K421"/>
<evidence type="ECO:0000256" key="14">
    <source>
        <dbReference type="SAM" id="Phobius"/>
    </source>
</evidence>
<comment type="similarity">
    <text evidence="4">Belongs to the GMC oxidoreductase family.</text>
</comment>
<dbReference type="Proteomes" id="UP000265566">
    <property type="component" value="Chromosome 5"/>
</dbReference>
<dbReference type="eggNOG" id="ENOG502QSD8">
    <property type="taxonomic scope" value="Eukaryota"/>
</dbReference>
<reference evidence="17 20" key="1">
    <citation type="journal article" date="2011" name="Nature">
        <title>The Medicago genome provides insight into the evolution of rhizobial symbioses.</title>
        <authorList>
            <person name="Young N.D."/>
            <person name="Debelle F."/>
            <person name="Oldroyd G.E."/>
            <person name="Geurts R."/>
            <person name="Cannon S.B."/>
            <person name="Udvardi M.K."/>
            <person name="Benedito V.A."/>
            <person name="Mayer K.F."/>
            <person name="Gouzy J."/>
            <person name="Schoof H."/>
            <person name="Van de Peer Y."/>
            <person name="Proost S."/>
            <person name="Cook D.R."/>
            <person name="Meyers B.C."/>
            <person name="Spannagl M."/>
            <person name="Cheung F."/>
            <person name="De Mita S."/>
            <person name="Krishnakumar V."/>
            <person name="Gundlach H."/>
            <person name="Zhou S."/>
            <person name="Mudge J."/>
            <person name="Bharti A.K."/>
            <person name="Murray J.D."/>
            <person name="Naoumkina M.A."/>
            <person name="Rosen B."/>
            <person name="Silverstein K.A."/>
            <person name="Tang H."/>
            <person name="Rombauts S."/>
            <person name="Zhao P.X."/>
            <person name="Zhou P."/>
            <person name="Barbe V."/>
            <person name="Bardou P."/>
            <person name="Bechner M."/>
            <person name="Bellec A."/>
            <person name="Berger A."/>
            <person name="Berges H."/>
            <person name="Bidwell S."/>
            <person name="Bisseling T."/>
            <person name="Choisne N."/>
            <person name="Couloux A."/>
            <person name="Denny R."/>
            <person name="Deshpande S."/>
            <person name="Dai X."/>
            <person name="Doyle J.J."/>
            <person name="Dudez A.M."/>
            <person name="Farmer A.D."/>
            <person name="Fouteau S."/>
            <person name="Franken C."/>
            <person name="Gibelin C."/>
            <person name="Gish J."/>
            <person name="Goldstein S."/>
            <person name="Gonzalez A.J."/>
            <person name="Green P.J."/>
            <person name="Hallab A."/>
            <person name="Hartog M."/>
            <person name="Hua A."/>
            <person name="Humphray S.J."/>
            <person name="Jeong D.H."/>
            <person name="Jing Y."/>
            <person name="Jocker A."/>
            <person name="Kenton S.M."/>
            <person name="Kim D.J."/>
            <person name="Klee K."/>
            <person name="Lai H."/>
            <person name="Lang C."/>
            <person name="Lin S."/>
            <person name="Macmil S.L."/>
            <person name="Magdelenat G."/>
            <person name="Matthews L."/>
            <person name="McCorrison J."/>
            <person name="Monaghan E.L."/>
            <person name="Mun J.H."/>
            <person name="Najar F.Z."/>
            <person name="Nicholson C."/>
            <person name="Noirot C."/>
            <person name="O'Bleness M."/>
            <person name="Paule C.R."/>
            <person name="Poulain J."/>
            <person name="Prion F."/>
            <person name="Qin B."/>
            <person name="Qu C."/>
            <person name="Retzel E.F."/>
            <person name="Riddle C."/>
            <person name="Sallet E."/>
            <person name="Samain S."/>
            <person name="Samson N."/>
            <person name="Sanders I."/>
            <person name="Saurat O."/>
            <person name="Scarpelli C."/>
            <person name="Schiex T."/>
            <person name="Segurens B."/>
            <person name="Severin A.J."/>
            <person name="Sherrier D.J."/>
            <person name="Shi R."/>
            <person name="Sims S."/>
            <person name="Singer S.R."/>
            <person name="Sinharoy S."/>
            <person name="Sterck L."/>
            <person name="Viollet A."/>
            <person name="Wang B.B."/>
            <person name="Wang K."/>
            <person name="Wang M."/>
            <person name="Wang X."/>
            <person name="Warfsmann J."/>
            <person name="Weissenbach J."/>
            <person name="White D.D."/>
            <person name="White J.D."/>
            <person name="Wiley G.B."/>
            <person name="Wincker P."/>
            <person name="Xing Y."/>
            <person name="Yang L."/>
            <person name="Yao Z."/>
            <person name="Ying F."/>
            <person name="Zhai J."/>
            <person name="Zhou L."/>
            <person name="Zuber A."/>
            <person name="Denarie J."/>
            <person name="Dixon R.A."/>
            <person name="May G.D."/>
            <person name="Schwartz D.C."/>
            <person name="Rogers J."/>
            <person name="Quetier F."/>
            <person name="Town C.D."/>
            <person name="Roe B.A."/>
        </authorList>
    </citation>
    <scope>NUCLEOTIDE SEQUENCE [LARGE SCALE GENOMIC DNA]</scope>
    <source>
        <strain evidence="17">A17</strain>
        <strain evidence="19 20">cv. Jemalong A17</strain>
    </source>
</reference>
<reference evidence="19" key="3">
    <citation type="submission" date="2015-04" db="UniProtKB">
        <authorList>
            <consortium name="EnsemblPlants"/>
        </authorList>
    </citation>
    <scope>IDENTIFICATION</scope>
    <source>
        <strain evidence="19">cv. Jemalong A17</strain>
    </source>
</reference>
<gene>
    <name evidence="19" type="primary">11426311</name>
    <name evidence="17" type="ordered locus">MTR_5g025650</name>
    <name evidence="18" type="ORF">MtrunA17_Chr5g0408241</name>
</gene>
<dbReference type="Gene3D" id="3.50.50.60">
    <property type="entry name" value="FAD/NAD(P)-binding domain"/>
    <property type="match status" value="2"/>
</dbReference>
<comment type="function">
    <text evidence="2">Long-chain fatty alcohol oxidase involved in the omega-oxidation pathway of lipid degradation.</text>
</comment>
<dbReference type="InterPro" id="IPR007867">
    <property type="entry name" value="GMC_OxRtase_C"/>
</dbReference>
<dbReference type="InterPro" id="IPR012400">
    <property type="entry name" value="Long_Oxdase"/>
</dbReference>
<evidence type="ECO:0000256" key="4">
    <source>
        <dbReference type="ARBA" id="ARBA00010790"/>
    </source>
</evidence>
<comment type="subcellular location">
    <subcellularLocation>
        <location evidence="3">Membrane</location>
    </subcellularLocation>
</comment>
<accession>A0A0C3XEL8</accession>
<dbReference type="Gramene" id="rna29622">
    <property type="protein sequence ID" value="RHN54558.1"/>
    <property type="gene ID" value="gene29622"/>
</dbReference>
<feature type="active site" description="Proton acceptor" evidence="12">
    <location>
        <position position="762"/>
    </location>
</feature>
<keyword evidence="10 18" id="KW-0560">Oxidoreductase</keyword>
<evidence type="ECO:0000313" key="18">
    <source>
        <dbReference type="EMBL" id="RHN54558.1"/>
    </source>
</evidence>
<evidence type="ECO:0000313" key="20">
    <source>
        <dbReference type="Proteomes" id="UP000002051"/>
    </source>
</evidence>
<dbReference type="InterPro" id="IPR036188">
    <property type="entry name" value="FAD/NAD-bd_sf"/>
</dbReference>
<dbReference type="HOGENOM" id="CLU_008878_1_0_1"/>
<dbReference type="EnsemblPlants" id="AES95453">
    <property type="protein sequence ID" value="AES95453"/>
    <property type="gene ID" value="MTR_5g025650"/>
</dbReference>
<evidence type="ECO:0000313" key="17">
    <source>
        <dbReference type="EMBL" id="AES95453.2"/>
    </source>
</evidence>
<dbReference type="EC" id="1.1.3.20" evidence="5"/>
<evidence type="ECO:0000256" key="13">
    <source>
        <dbReference type="PIRSR" id="PIRSR028937-2"/>
    </source>
</evidence>
<evidence type="ECO:0000256" key="7">
    <source>
        <dbReference type="ARBA" id="ARBA00022692"/>
    </source>
</evidence>
<reference evidence="18" key="4">
    <citation type="journal article" date="2018" name="Nat. Plants">
        <title>Whole-genome landscape of Medicago truncatula symbiotic genes.</title>
        <authorList>
            <person name="Pecrix Y."/>
            <person name="Gamas P."/>
            <person name="Carrere S."/>
        </authorList>
    </citation>
    <scope>NUCLEOTIDE SEQUENCE</scope>
    <source>
        <tissue evidence="18">Leaves</tissue>
    </source>
</reference>
<dbReference type="PANTHER" id="PTHR46056:SF4">
    <property type="entry name" value="LONG-CHAIN-ALCOHOL OXIDASE FAO4A"/>
    <property type="match status" value="1"/>
</dbReference>
<evidence type="ECO:0000256" key="11">
    <source>
        <dbReference type="ARBA" id="ARBA00023136"/>
    </source>
</evidence>
<feature type="domain" description="Glucose-methanol-choline oxidoreductase C-terminal" evidence="16">
    <location>
        <begin position="687"/>
        <end position="814"/>
    </location>
</feature>
<evidence type="ECO:0000313" key="19">
    <source>
        <dbReference type="EnsemblPlants" id="AES95453"/>
    </source>
</evidence>
<evidence type="ECO:0000256" key="12">
    <source>
        <dbReference type="PIRSR" id="PIRSR028937-1"/>
    </source>
</evidence>
<evidence type="ECO:0000256" key="8">
    <source>
        <dbReference type="ARBA" id="ARBA00022827"/>
    </source>
</evidence>
<keyword evidence="9 14" id="KW-1133">Transmembrane helix</keyword>
<dbReference type="PaxDb" id="3880-AES95453"/>
<feature type="binding site" evidence="13">
    <location>
        <begin position="315"/>
        <end position="330"/>
    </location>
    <ligand>
        <name>FAD</name>
        <dbReference type="ChEBI" id="CHEBI:57692"/>
    </ligand>
</feature>
<dbReference type="EMBL" id="CM001221">
    <property type="protein sequence ID" value="AES95453.2"/>
    <property type="molecule type" value="Genomic_DNA"/>
</dbReference>
<sequence length="831" mass="91470">MDMEMEMEMEMENSNRGNQIKSGSFRKGSFRKGSFRLGGKDHTVVELGSIDTQKLLLEGGGGEIREKQKTLKNSLSIKQMKSLTALCDTILPSINDFVPVSDDDESAATFYRISASMAGTPERLGGIISERLIHPMTMVLKLVLWFLSTWLGTIILCGMGCLSTKFPFIHTFPDLPLHKRQQIMQSWSLSFFRHLRMFFRTIKLLTLLIFFTQVDESEDNCSWKAIGYCGPDPEFKAQLKNHFLHGACKEKQDSEEGDNDAELAIGPLYKGLVHLNYPRDIIVDTLRRFGFPVSVSRRKQKTAPSLSSPSLVVQCDAVVVGSGSGGGVVAGILANAGYKVLVLEKGGYSARNNLSLLEGPTMDQMYQAGGLVATDDMNIFILSGSTVGGGSAINWSACIKTPQHVCKEWCEKHGLELFESELYQEAMEAVCEKMGVQSEIEEEGFNNAILRKGCQEMGYPVNNIPRNASPDHYCGWCCLGCKDGKKKGTSETWLVDLVKSGNGAILPGCTAMKVLHKKKKGSGEKTARGVAFEFEYRGSKDICVVESKVTIVACGTLNTPSLLKRSGLKNNNIGRNLHLHPVVMAWGYFPDTPVEPTGASEVWPETWKKSYEGGIMTAMSPVVAEFEKSGYGAVIQTPALHPGTFSIVMPWVSGSDIKDRMRKFSRTAHIFALARDQGSGNVHSPSRISYEMEDVDEENLQKGIDKVLRILAAAGAEEIGTHHNKGNTLNVKNASYHEFEQFVKKESSRSLTDLSTPLCSAHQMGSCRMGSNPKESVVKETGETWEVEDLFVADASVFPTALGMNPMITVQSIAYCTAQSVLQVLKRKRTK</sequence>
<organism evidence="17 20">
    <name type="scientific">Medicago truncatula</name>
    <name type="common">Barrel medic</name>
    <name type="synonym">Medicago tribuloides</name>
    <dbReference type="NCBI Taxonomy" id="3880"/>
    <lineage>
        <taxon>Eukaryota</taxon>
        <taxon>Viridiplantae</taxon>
        <taxon>Streptophyta</taxon>
        <taxon>Embryophyta</taxon>
        <taxon>Tracheophyta</taxon>
        <taxon>Spermatophyta</taxon>
        <taxon>Magnoliopsida</taxon>
        <taxon>eudicotyledons</taxon>
        <taxon>Gunneridae</taxon>
        <taxon>Pentapetalae</taxon>
        <taxon>rosids</taxon>
        <taxon>fabids</taxon>
        <taxon>Fabales</taxon>
        <taxon>Fabaceae</taxon>
        <taxon>Papilionoideae</taxon>
        <taxon>50 kb inversion clade</taxon>
        <taxon>NPAAA clade</taxon>
        <taxon>Hologalegina</taxon>
        <taxon>IRL clade</taxon>
        <taxon>Trifolieae</taxon>
        <taxon>Medicago</taxon>
    </lineage>
</organism>
<dbReference type="PANTHER" id="PTHR46056">
    <property type="entry name" value="LONG-CHAIN-ALCOHOL OXIDASE"/>
    <property type="match status" value="1"/>
</dbReference>
<dbReference type="GO" id="GO:0050660">
    <property type="term" value="F:flavin adenine dinucleotide binding"/>
    <property type="evidence" value="ECO:0007669"/>
    <property type="project" value="InterPro"/>
</dbReference>
<keyword evidence="20" id="KW-1185">Reference proteome</keyword>
<dbReference type="SUPFAM" id="SSF51905">
    <property type="entry name" value="FAD/NAD(P)-binding domain"/>
    <property type="match status" value="1"/>
</dbReference>
<dbReference type="Pfam" id="PF00732">
    <property type="entry name" value="GMC_oxred_N"/>
    <property type="match status" value="1"/>
</dbReference>
<keyword evidence="11 14" id="KW-0472">Membrane</keyword>
<feature type="transmembrane region" description="Helical" evidence="14">
    <location>
        <begin position="142"/>
        <end position="162"/>
    </location>
</feature>
<evidence type="ECO:0000259" key="15">
    <source>
        <dbReference type="Pfam" id="PF00732"/>
    </source>
</evidence>
<evidence type="ECO:0000259" key="16">
    <source>
        <dbReference type="Pfam" id="PF05199"/>
    </source>
</evidence>
<dbReference type="Proteomes" id="UP000002051">
    <property type="component" value="Chromosome 5"/>
</dbReference>
<comment type="catalytic activity">
    <reaction evidence="1">
        <text>a long-chain primary fatty alcohol + O2 = a long-chain fatty aldehyde + H2O2</text>
        <dbReference type="Rhea" id="RHEA:22756"/>
        <dbReference type="ChEBI" id="CHEBI:15379"/>
        <dbReference type="ChEBI" id="CHEBI:16240"/>
        <dbReference type="ChEBI" id="CHEBI:17176"/>
        <dbReference type="ChEBI" id="CHEBI:77396"/>
        <dbReference type="EC" id="1.1.3.20"/>
    </reaction>
</comment>
<reference evidence="17 20" key="2">
    <citation type="journal article" date="2014" name="BMC Genomics">
        <title>An improved genome release (version Mt4.0) for the model legume Medicago truncatula.</title>
        <authorList>
            <person name="Tang H."/>
            <person name="Krishnakumar V."/>
            <person name="Bidwell S."/>
            <person name="Rosen B."/>
            <person name="Chan A."/>
            <person name="Zhou S."/>
            <person name="Gentzbittel L."/>
            <person name="Childs K.L."/>
            <person name="Yandell M."/>
            <person name="Gundlach H."/>
            <person name="Mayer K.F."/>
            <person name="Schwartz D.C."/>
            <person name="Town C.D."/>
        </authorList>
    </citation>
    <scope>GENOME REANNOTATION</scope>
    <source>
        <strain evidence="19 20">cv. Jemalong A17</strain>
    </source>
</reference>
<dbReference type="PIRSF" id="PIRSF028937">
    <property type="entry name" value="Lg_Ch_AO"/>
    <property type="match status" value="1"/>
</dbReference>
<feature type="domain" description="Glucose-methanol-choline oxidoreductase N-terminal" evidence="15">
    <location>
        <begin position="362"/>
        <end position="582"/>
    </location>
</feature>